<organism evidence="1 2">
    <name type="scientific">Actinomadura litoris</name>
    <dbReference type="NCBI Taxonomy" id="2678616"/>
    <lineage>
        <taxon>Bacteria</taxon>
        <taxon>Bacillati</taxon>
        <taxon>Actinomycetota</taxon>
        <taxon>Actinomycetes</taxon>
        <taxon>Streptosporangiales</taxon>
        <taxon>Thermomonosporaceae</taxon>
        <taxon>Actinomadura</taxon>
    </lineage>
</organism>
<dbReference type="Proteomes" id="UP000432015">
    <property type="component" value="Unassembled WGS sequence"/>
</dbReference>
<comment type="caution">
    <text evidence="1">The sequence shown here is derived from an EMBL/GenBank/DDBJ whole genome shotgun (WGS) entry which is preliminary data.</text>
</comment>
<name>A0A7K1LA77_9ACTN</name>
<dbReference type="EMBL" id="WOFH01000013">
    <property type="protein sequence ID" value="MUN41095.1"/>
    <property type="molecule type" value="Genomic_DNA"/>
</dbReference>
<keyword evidence="2" id="KW-1185">Reference proteome</keyword>
<evidence type="ECO:0000313" key="1">
    <source>
        <dbReference type="EMBL" id="MUN41095.1"/>
    </source>
</evidence>
<protein>
    <submittedName>
        <fullName evidence="1">Uncharacterized protein</fullName>
    </submittedName>
</protein>
<sequence>MAIVLTTTWMLVTGRRLHQYPALHGLDSEQLIEFWAEAADGTAPWKAPTSETTEDTRS</sequence>
<dbReference type="AlphaFoldDB" id="A0A7K1LA77"/>
<accession>A0A7K1LA77</accession>
<proteinExistence type="predicted"/>
<evidence type="ECO:0000313" key="2">
    <source>
        <dbReference type="Proteomes" id="UP000432015"/>
    </source>
</evidence>
<reference evidence="1 2" key="1">
    <citation type="submission" date="2019-11" db="EMBL/GenBank/DDBJ databases">
        <authorList>
            <person name="Cao P."/>
        </authorList>
    </citation>
    <scope>NUCLEOTIDE SEQUENCE [LARGE SCALE GENOMIC DNA]</scope>
    <source>
        <strain evidence="1 2">NEAU-AAG5</strain>
    </source>
</reference>
<dbReference type="RefSeq" id="WP_156220285.1">
    <property type="nucleotide sequence ID" value="NZ_WOFH01000013.1"/>
</dbReference>
<gene>
    <name evidence="1" type="ORF">GNZ18_31490</name>
</gene>